<dbReference type="GO" id="GO:1901605">
    <property type="term" value="P:alpha-amino acid metabolic process"/>
    <property type="evidence" value="ECO:0007669"/>
    <property type="project" value="UniProtKB-ARBA"/>
</dbReference>
<dbReference type="InterPro" id="IPR001926">
    <property type="entry name" value="TrpB-like_PALP"/>
</dbReference>
<dbReference type="SUPFAM" id="SSF53686">
    <property type="entry name" value="Tryptophan synthase beta subunit-like PLP-dependent enzymes"/>
    <property type="match status" value="1"/>
</dbReference>
<dbReference type="InterPro" id="IPR027278">
    <property type="entry name" value="ACCD_DCysDesulf"/>
</dbReference>
<reference evidence="8 9" key="1">
    <citation type="submission" date="2018-01" db="EMBL/GenBank/DDBJ databases">
        <title>Draft genome sequence of Salinispora sp. 13K206.</title>
        <authorList>
            <person name="Sahin N."/>
            <person name="Saygin H."/>
            <person name="Ay H."/>
        </authorList>
    </citation>
    <scope>NUCLEOTIDE SEQUENCE [LARGE SCALE GENOMIC DNA]</scope>
    <source>
        <strain evidence="8 9">13K206</strain>
    </source>
</reference>
<evidence type="ECO:0000256" key="1">
    <source>
        <dbReference type="ARBA" id="ARBA00001933"/>
    </source>
</evidence>
<gene>
    <name evidence="8" type="ORF">C1I99_18885</name>
</gene>
<evidence type="ECO:0000256" key="2">
    <source>
        <dbReference type="ARBA" id="ARBA00008639"/>
    </source>
</evidence>
<name>A0A2W2CP37_9ACTN</name>
<keyword evidence="3 5" id="KW-0663">Pyridoxal phosphate</keyword>
<evidence type="ECO:0000256" key="5">
    <source>
        <dbReference type="PIRSR" id="PIRSR006278-2"/>
    </source>
</evidence>
<evidence type="ECO:0000256" key="6">
    <source>
        <dbReference type="SAM" id="MobiDB-lite"/>
    </source>
</evidence>
<dbReference type="AlphaFoldDB" id="A0A2W2CP37"/>
<evidence type="ECO:0000259" key="7">
    <source>
        <dbReference type="Pfam" id="PF00291"/>
    </source>
</evidence>
<feature type="modified residue" description="N6-(pyridoxal phosphate)lysine" evidence="5">
    <location>
        <position position="48"/>
    </location>
</feature>
<proteinExistence type="inferred from homology"/>
<sequence>MTVERVALAVLPTPLQPMDRLGEQLGLPPGRLWVKRDDLTGLALGGNKARKLEYSVAEALAAGADTLVTGGAAQSNHVRMTAAAAARLGLSCVAVLTGTEPSTWEGNLLLSEMLGVQVRWAGSVDYAGLNAAITEAADIARQDGSRPYVLPVGGASLAGDLGYVTAAVELRRQLPDLALVVTADASGGTHAGLVAGLGDHRLVLGVDTGNRPDLLDAVPRMAADAARAAGLPTPTGSARLDREQIGGGYSQPTPAGRHALDLAARTEGLLLEPVYTAKAMASLLAHATRGRLPEGPVVFLHTGGYPELFIGHYNRWLRTAPAADRDHPPAVAAPSTEPTATW</sequence>
<accession>A0A2W2CP37</accession>
<evidence type="ECO:0000313" key="8">
    <source>
        <dbReference type="EMBL" id="PZF94894.1"/>
    </source>
</evidence>
<dbReference type="PIRSF" id="PIRSF006278">
    <property type="entry name" value="ACCD_DCysDesulf"/>
    <property type="match status" value="1"/>
</dbReference>
<organism evidence="8 9">
    <name type="scientific">Micromonospora deserti</name>
    <dbReference type="NCBI Taxonomy" id="2070366"/>
    <lineage>
        <taxon>Bacteria</taxon>
        <taxon>Bacillati</taxon>
        <taxon>Actinomycetota</taxon>
        <taxon>Actinomycetes</taxon>
        <taxon>Micromonosporales</taxon>
        <taxon>Micromonosporaceae</taxon>
        <taxon>Micromonospora</taxon>
    </lineage>
</organism>
<dbReference type="PANTHER" id="PTHR43780">
    <property type="entry name" value="1-AMINOCYCLOPROPANE-1-CARBOXYLATE DEAMINASE-RELATED"/>
    <property type="match status" value="1"/>
</dbReference>
<evidence type="ECO:0000256" key="3">
    <source>
        <dbReference type="ARBA" id="ARBA00022898"/>
    </source>
</evidence>
<dbReference type="GO" id="GO:0019148">
    <property type="term" value="F:D-cysteine desulfhydrase activity"/>
    <property type="evidence" value="ECO:0007669"/>
    <property type="project" value="TreeGrafter"/>
</dbReference>
<comment type="similarity">
    <text evidence="2">Belongs to the ACC deaminase/D-cysteine desulfhydrase family.</text>
</comment>
<keyword evidence="9" id="KW-1185">Reference proteome</keyword>
<dbReference type="EMBL" id="POUB01000135">
    <property type="protein sequence ID" value="PZF94894.1"/>
    <property type="molecule type" value="Genomic_DNA"/>
</dbReference>
<feature type="region of interest" description="Disordered" evidence="6">
    <location>
        <begin position="227"/>
        <end position="253"/>
    </location>
</feature>
<dbReference type="OrthoDB" id="9801249at2"/>
<comment type="cofactor">
    <cofactor evidence="1">
        <name>pyridoxal 5'-phosphate</name>
        <dbReference type="ChEBI" id="CHEBI:597326"/>
    </cofactor>
</comment>
<comment type="caution">
    <text evidence="8">The sequence shown here is derived from an EMBL/GenBank/DDBJ whole genome shotgun (WGS) entry which is preliminary data.</text>
</comment>
<feature type="domain" description="Tryptophan synthase beta chain-like PALP" evidence="7">
    <location>
        <begin position="7"/>
        <end position="303"/>
    </location>
</feature>
<feature type="active site" description="Nucleophile" evidence="4">
    <location>
        <position position="75"/>
    </location>
</feature>
<protein>
    <recommendedName>
        <fullName evidence="7">Tryptophan synthase beta chain-like PALP domain-containing protein</fullName>
    </recommendedName>
</protein>
<dbReference type="Gene3D" id="3.40.50.1100">
    <property type="match status" value="2"/>
</dbReference>
<dbReference type="Pfam" id="PF00291">
    <property type="entry name" value="PALP"/>
    <property type="match status" value="1"/>
</dbReference>
<evidence type="ECO:0000256" key="4">
    <source>
        <dbReference type="PIRSR" id="PIRSR006278-1"/>
    </source>
</evidence>
<dbReference type="Proteomes" id="UP000248749">
    <property type="component" value="Unassembled WGS sequence"/>
</dbReference>
<dbReference type="InterPro" id="IPR036052">
    <property type="entry name" value="TrpB-like_PALP_sf"/>
</dbReference>
<dbReference type="PANTHER" id="PTHR43780:SF2">
    <property type="entry name" value="1-AMINOCYCLOPROPANE-1-CARBOXYLATE DEAMINASE-RELATED"/>
    <property type="match status" value="1"/>
</dbReference>
<evidence type="ECO:0000313" key="9">
    <source>
        <dbReference type="Proteomes" id="UP000248749"/>
    </source>
</evidence>